<organism evidence="2 3">
    <name type="scientific">Fusarium redolens</name>
    <dbReference type="NCBI Taxonomy" id="48865"/>
    <lineage>
        <taxon>Eukaryota</taxon>
        <taxon>Fungi</taxon>
        <taxon>Dikarya</taxon>
        <taxon>Ascomycota</taxon>
        <taxon>Pezizomycotina</taxon>
        <taxon>Sordariomycetes</taxon>
        <taxon>Hypocreomycetidae</taxon>
        <taxon>Hypocreales</taxon>
        <taxon>Nectriaceae</taxon>
        <taxon>Fusarium</taxon>
        <taxon>Fusarium redolens species complex</taxon>
    </lineage>
</organism>
<comment type="caution">
    <text evidence="2">The sequence shown here is derived from an EMBL/GenBank/DDBJ whole genome shotgun (WGS) entry which is preliminary data.</text>
</comment>
<feature type="region of interest" description="Disordered" evidence="1">
    <location>
        <begin position="167"/>
        <end position="186"/>
    </location>
</feature>
<dbReference type="AlphaFoldDB" id="A0A9P9G5A1"/>
<proteinExistence type="predicted"/>
<gene>
    <name evidence="2" type="ORF">BKA55DRAFT_695714</name>
</gene>
<dbReference type="Proteomes" id="UP000720189">
    <property type="component" value="Unassembled WGS sequence"/>
</dbReference>
<accession>A0A9P9G5A1</accession>
<dbReference type="RefSeq" id="XP_046043955.1">
    <property type="nucleotide sequence ID" value="XM_046200189.1"/>
</dbReference>
<dbReference type="GeneID" id="70230143"/>
<reference evidence="2" key="1">
    <citation type="journal article" date="2021" name="Nat. Commun.">
        <title>Genetic determinants of endophytism in the Arabidopsis root mycobiome.</title>
        <authorList>
            <person name="Mesny F."/>
            <person name="Miyauchi S."/>
            <person name="Thiergart T."/>
            <person name="Pickel B."/>
            <person name="Atanasova L."/>
            <person name="Karlsson M."/>
            <person name="Huettel B."/>
            <person name="Barry K.W."/>
            <person name="Haridas S."/>
            <person name="Chen C."/>
            <person name="Bauer D."/>
            <person name="Andreopoulos W."/>
            <person name="Pangilinan J."/>
            <person name="LaButti K."/>
            <person name="Riley R."/>
            <person name="Lipzen A."/>
            <person name="Clum A."/>
            <person name="Drula E."/>
            <person name="Henrissat B."/>
            <person name="Kohler A."/>
            <person name="Grigoriev I.V."/>
            <person name="Martin F.M."/>
            <person name="Hacquard S."/>
        </authorList>
    </citation>
    <scope>NUCLEOTIDE SEQUENCE</scope>
    <source>
        <strain evidence="2">MPI-CAGE-AT-0023</strain>
    </source>
</reference>
<protein>
    <submittedName>
        <fullName evidence="2">Uncharacterized protein</fullName>
    </submittedName>
</protein>
<sequence length="246" mass="28224">MEKHLQEAKKMIIQDRLDSLELRLEELANNFAHLPTEQLSKHCISCMNDIRSLAYECLIENIDRFDKSEYDQVKETLQSMRFDVNEKNLIECSYHRDDCEPQITLEERRDRFMGLKAGVPPAKLCFLPYNAHELFDKLATGLKDVAIEELKYRMHILMQAPAPSNQLSLSDNNLHDKQGGGPQYRGKLKPKAAAMLCVEDSDDDELSLTVGHSDQKFTSGNASRRGFQENHLFSENQDSQGQSFIE</sequence>
<evidence type="ECO:0000313" key="2">
    <source>
        <dbReference type="EMBL" id="KAH7232295.1"/>
    </source>
</evidence>
<name>A0A9P9G5A1_FUSRE</name>
<dbReference type="OrthoDB" id="5092239at2759"/>
<dbReference type="EMBL" id="JAGMUX010000019">
    <property type="protein sequence ID" value="KAH7232295.1"/>
    <property type="molecule type" value="Genomic_DNA"/>
</dbReference>
<evidence type="ECO:0000313" key="3">
    <source>
        <dbReference type="Proteomes" id="UP000720189"/>
    </source>
</evidence>
<evidence type="ECO:0000256" key="1">
    <source>
        <dbReference type="SAM" id="MobiDB-lite"/>
    </source>
</evidence>
<keyword evidence="3" id="KW-1185">Reference proteome</keyword>